<reference evidence="1 2" key="1">
    <citation type="submission" date="2021-03" db="EMBL/GenBank/DDBJ databases">
        <title>Geobacter metallireducens gen. nov. sp. nov., a microorganism capable of coupling the complete oxidation of organic compounds to the reduction of iron and other metals.</title>
        <authorList>
            <person name="Li Y."/>
        </authorList>
    </citation>
    <scope>NUCLEOTIDE SEQUENCE [LARGE SCALE GENOMIC DNA]</scope>
    <source>
        <strain evidence="1 2">Jerry-YX</strain>
    </source>
</reference>
<accession>A0ABX7Q0W1</accession>
<protein>
    <recommendedName>
        <fullName evidence="3">Right handed beta helix domain-containing protein</fullName>
    </recommendedName>
</protein>
<proteinExistence type="predicted"/>
<sequence length="609" mass="65237">MLFIMFDKCNSYAMQLPPNSEVALFADIKKSIKGKIYIPGGIYSKPYKIVMSNYEYILESDVYADNSAIIIETSNIILNLNNHKILYNIKSNGEGISTGSWNNKNIVIINGHIEQGPAMSEGDQYGVGNNPIRMTPYGVSKLIISDLIVSYGGKDVGGIVVSSRNSFFKNNTVVDKWQNGYFKNRHQGVNALAGAMGSSDFVNNVYIDNNIVNCRQKGIVPGNGSYVVGNKVSINSLATNSTGIAPGIGCKVYNNTIIGRGEHPIGIFYVSKAGNVEIFNNTIDVQTTKLGDEYGGNQKCLDPATPCGNYAVGFRTTWGGNNINFHDNTIIVRTDSAYKGTRTSTGEPVVVNAKGRGLMVAINAGEKSRFYNNKITVIDKDGTGKAYGIACTGGNLGEMIFDGNTVTSNILNVALGDEYGACGGSPLFYRNTFVKADNYPAYKTIASELGGYFEGTGRFVSNIFLGGASDKNINNNLAGKGRKSVHFGREMTATLQDTVASTPIAGAVVTLQNGGAPFDSTATTDALGTAKLIVYDYELHNADSTSNKILARKLAPHTMHAVIGSDTFITVLDKSPAALDLMNDVAGTFTLPLLKDGITDVGKKLTLTY</sequence>
<dbReference type="RefSeq" id="WP_207162849.1">
    <property type="nucleotide sequence ID" value="NZ_CP071382.1"/>
</dbReference>
<dbReference type="EMBL" id="CP071382">
    <property type="protein sequence ID" value="QSV45043.1"/>
    <property type="molecule type" value="Genomic_DNA"/>
</dbReference>
<evidence type="ECO:0000313" key="2">
    <source>
        <dbReference type="Proteomes" id="UP000663651"/>
    </source>
</evidence>
<name>A0ABX7Q0W1_9BACT</name>
<gene>
    <name evidence="1" type="ORF">JZM60_12915</name>
</gene>
<organism evidence="1 2">
    <name type="scientific">Geobacter benzoatilyticus</name>
    <dbReference type="NCBI Taxonomy" id="2815309"/>
    <lineage>
        <taxon>Bacteria</taxon>
        <taxon>Pseudomonadati</taxon>
        <taxon>Thermodesulfobacteriota</taxon>
        <taxon>Desulfuromonadia</taxon>
        <taxon>Geobacterales</taxon>
        <taxon>Geobacteraceae</taxon>
        <taxon>Geobacter</taxon>
    </lineage>
</organism>
<evidence type="ECO:0000313" key="1">
    <source>
        <dbReference type="EMBL" id="QSV45043.1"/>
    </source>
</evidence>
<dbReference type="Proteomes" id="UP000663651">
    <property type="component" value="Chromosome"/>
</dbReference>
<evidence type="ECO:0008006" key="3">
    <source>
        <dbReference type="Google" id="ProtNLM"/>
    </source>
</evidence>
<keyword evidence="2" id="KW-1185">Reference proteome</keyword>